<dbReference type="HOGENOM" id="CLU_2233084_0_0_9"/>
<dbReference type="RefSeq" id="WP_002593339.1">
    <property type="nucleotide sequence ID" value="NZ_KB850977.1"/>
</dbReference>
<dbReference type="EMBL" id="AGYR01000034">
    <property type="protein sequence ID" value="ENZ13224.1"/>
    <property type="molecule type" value="Genomic_DNA"/>
</dbReference>
<accession>A0A0E2H9B5</accession>
<comment type="caution">
    <text evidence="1">The sequence shown here is derived from an EMBL/GenBank/DDBJ whole genome shotgun (WGS) entry which is preliminary data.</text>
</comment>
<dbReference type="AlphaFoldDB" id="A0A0E2H9B5"/>
<organism evidence="1 2">
    <name type="scientific">[Clostridium] clostridioforme 90A8</name>
    <dbReference type="NCBI Taxonomy" id="999408"/>
    <lineage>
        <taxon>Bacteria</taxon>
        <taxon>Bacillati</taxon>
        <taxon>Bacillota</taxon>
        <taxon>Clostridia</taxon>
        <taxon>Lachnospirales</taxon>
        <taxon>Lachnospiraceae</taxon>
        <taxon>Enterocloster</taxon>
    </lineage>
</organism>
<name>A0A0E2H9B5_9FIRM</name>
<gene>
    <name evidence="1" type="ORF">HMPREF1090_02957</name>
</gene>
<protein>
    <submittedName>
        <fullName evidence="1">Uncharacterized protein</fullName>
    </submittedName>
</protein>
<sequence length="107" mass="12196">MFGFGKKKVDKVGWAAVVFSEPPKNPEKLSEEQLSALTTGLLMQHARIINDSVRLVQTTKNPETRQGRSEFCHKHHAEMMKLKPFCDKEQLTMIQDAEEAMRGVKLL</sequence>
<dbReference type="PATRIC" id="fig|999408.3.peg.3194"/>
<dbReference type="Proteomes" id="UP000013085">
    <property type="component" value="Unassembled WGS sequence"/>
</dbReference>
<reference evidence="1 2" key="1">
    <citation type="submission" date="2013-01" db="EMBL/GenBank/DDBJ databases">
        <title>The Genome Sequence of Clostridium clostridioforme 90A8.</title>
        <authorList>
            <consortium name="The Broad Institute Genome Sequencing Platform"/>
            <person name="Earl A."/>
            <person name="Ward D."/>
            <person name="Feldgarden M."/>
            <person name="Gevers D."/>
            <person name="Courvalin P."/>
            <person name="Lambert T."/>
            <person name="Walker B."/>
            <person name="Young S.K."/>
            <person name="Zeng Q."/>
            <person name="Gargeya S."/>
            <person name="Fitzgerald M."/>
            <person name="Haas B."/>
            <person name="Abouelleil A."/>
            <person name="Alvarado L."/>
            <person name="Arachchi H.M."/>
            <person name="Berlin A.M."/>
            <person name="Chapman S.B."/>
            <person name="Dewar J."/>
            <person name="Goldberg J."/>
            <person name="Griggs A."/>
            <person name="Gujja S."/>
            <person name="Hansen M."/>
            <person name="Howarth C."/>
            <person name="Imamovic A."/>
            <person name="Larimer J."/>
            <person name="McCowan C."/>
            <person name="Murphy C."/>
            <person name="Neiman D."/>
            <person name="Pearson M."/>
            <person name="Priest M."/>
            <person name="Roberts A."/>
            <person name="Saif S."/>
            <person name="Shea T."/>
            <person name="Sisk P."/>
            <person name="Sykes S."/>
            <person name="Wortman J."/>
            <person name="Nusbaum C."/>
            <person name="Birren B."/>
        </authorList>
    </citation>
    <scope>NUCLEOTIDE SEQUENCE [LARGE SCALE GENOMIC DNA]</scope>
    <source>
        <strain evidence="1 2">90A8</strain>
    </source>
</reference>
<evidence type="ECO:0000313" key="2">
    <source>
        <dbReference type="Proteomes" id="UP000013085"/>
    </source>
</evidence>
<evidence type="ECO:0000313" key="1">
    <source>
        <dbReference type="EMBL" id="ENZ13224.1"/>
    </source>
</evidence>
<proteinExistence type="predicted"/>